<dbReference type="Proteomes" id="UP000534578">
    <property type="component" value="Unassembled WGS sequence"/>
</dbReference>
<evidence type="ECO:0000313" key="2">
    <source>
        <dbReference type="EMBL" id="MBB1095179.1"/>
    </source>
</evidence>
<dbReference type="RefSeq" id="WP_182578122.1">
    <property type="nucleotide sequence ID" value="NZ_JACIVE010000032.1"/>
</dbReference>
<keyword evidence="1" id="KW-0812">Transmembrane</keyword>
<evidence type="ECO:0000313" key="5">
    <source>
        <dbReference type="Proteomes" id="UP001199710"/>
    </source>
</evidence>
<dbReference type="Proteomes" id="UP001199710">
    <property type="component" value="Unassembled WGS sequence"/>
</dbReference>
<proteinExistence type="predicted"/>
<reference evidence="3 5" key="2">
    <citation type="submission" date="2021-12" db="EMBL/GenBank/DDBJ databases">
        <title>A phylogenomic analysis of Limosilactobacillus reuteri reveals ancient and stable evolutionary relationships with rodents and birds and zoonotic transmission to humans.</title>
        <authorList>
            <person name="Li F."/>
            <person name="Li X."/>
            <person name="Cheng C."/>
            <person name="Tollenaar S."/>
            <person name="Zhang J.S."/>
            <person name="Simpson D."/>
            <person name="Tasseva G."/>
            <person name="Perez-Munoz M.E."/>
            <person name="Frese S."/>
            <person name="Gaenzle M.G."/>
            <person name="Walter J."/>
            <person name="Zheng J."/>
        </authorList>
    </citation>
    <scope>NUCLEOTIDE SEQUENCE [LARGE SCALE GENOMIC DNA]</scope>
    <source>
        <strain evidence="3 5">BG-MG3-B</strain>
    </source>
</reference>
<evidence type="ECO:0000313" key="4">
    <source>
        <dbReference type="Proteomes" id="UP000534578"/>
    </source>
</evidence>
<keyword evidence="1" id="KW-0472">Membrane</keyword>
<dbReference type="EMBL" id="JAJPDE010000024">
    <property type="protein sequence ID" value="MCD7129828.1"/>
    <property type="molecule type" value="Genomic_DNA"/>
</dbReference>
<accession>A0A7W3UGH3</accession>
<protein>
    <submittedName>
        <fullName evidence="2">Uncharacterized protein</fullName>
    </submittedName>
</protein>
<reference evidence="2 4" key="1">
    <citation type="submission" date="2020-07" db="EMBL/GenBank/DDBJ databases">
        <title>Description of Limosilactobacillus balticus sp. nov., Limosilactobacillus agrestis sp. nov., Limosilactobacillus albertensis sp. nov., Limosilactobacillus rudii sp. nov., Limosilactobacillus fastidiosus sp. nov., five novel Limosilactobacillus species isolated from the vertebrate gastrointestinal tract, and proposal of 6 subspecies of Limosilactobacillus reuteri adapted to the gastrointestinal tract of specific vertebrate hosts.</title>
        <authorList>
            <person name="Li F."/>
            <person name="Cheng C."/>
            <person name="Zheng J."/>
            <person name="Quevedo R.M."/>
            <person name="Li J."/>
            <person name="Roos S."/>
            <person name="Gaenzle M.G."/>
            <person name="Walter J."/>
        </authorList>
    </citation>
    <scope>NUCLEOTIDE SEQUENCE [LARGE SCALE GENOMIC DNA]</scope>
    <source>
        <strain evidence="2 4">BG-MG3-A</strain>
    </source>
</reference>
<feature type="transmembrane region" description="Helical" evidence="1">
    <location>
        <begin position="69"/>
        <end position="88"/>
    </location>
</feature>
<evidence type="ECO:0000256" key="1">
    <source>
        <dbReference type="SAM" id="Phobius"/>
    </source>
</evidence>
<keyword evidence="1" id="KW-1133">Transmembrane helix</keyword>
<evidence type="ECO:0000313" key="3">
    <source>
        <dbReference type="EMBL" id="MCD7129828.1"/>
    </source>
</evidence>
<dbReference type="AlphaFoldDB" id="A0A7W3UGH3"/>
<gene>
    <name evidence="2" type="ORF">H5R92_03015</name>
    <name evidence="3" type="ORF">LTY36_01145</name>
</gene>
<name>A0A7W3UGH3_9LACO</name>
<organism evidence="2 4">
    <name type="scientific">Limosilactobacillus agrestis</name>
    <dbReference type="NCBI Taxonomy" id="2759748"/>
    <lineage>
        <taxon>Bacteria</taxon>
        <taxon>Bacillati</taxon>
        <taxon>Bacillota</taxon>
        <taxon>Bacilli</taxon>
        <taxon>Lactobacillales</taxon>
        <taxon>Lactobacillaceae</taxon>
        <taxon>Limosilactobacillus</taxon>
    </lineage>
</organism>
<keyword evidence="5" id="KW-1185">Reference proteome</keyword>
<sequence length="133" mass="15549">MIYLILIIFIVSSLLAFLMRAFDIYVSFLDEGIKLPRFDSLKILFLLTKNFIKIIKPLFEEKDWSSIKIIFKFYIFNFNLVITLLVSITKEAKLAVEKDKPTFIKAGKKSSILEIIRNSIPFFNEKQKDIAFA</sequence>
<comment type="caution">
    <text evidence="2">The sequence shown here is derived from an EMBL/GenBank/DDBJ whole genome shotgun (WGS) entry which is preliminary data.</text>
</comment>
<dbReference type="EMBL" id="JACIVE010000032">
    <property type="protein sequence ID" value="MBB1095179.1"/>
    <property type="molecule type" value="Genomic_DNA"/>
</dbReference>